<dbReference type="PANTHER" id="PTHR11240">
    <property type="entry name" value="RIBONUCLEASE T2"/>
    <property type="match status" value="1"/>
</dbReference>
<dbReference type="GO" id="GO:0003723">
    <property type="term" value="F:RNA binding"/>
    <property type="evidence" value="ECO:0007669"/>
    <property type="project" value="InterPro"/>
</dbReference>
<dbReference type="InterPro" id="IPR001568">
    <property type="entry name" value="RNase_T2-like"/>
</dbReference>
<dbReference type="EMBL" id="BABT02000119">
    <property type="protein sequence ID" value="GAA97390.1"/>
    <property type="molecule type" value="Genomic_DNA"/>
</dbReference>
<dbReference type="STRING" id="764103.G7E3I0"/>
<evidence type="ECO:0000256" key="2">
    <source>
        <dbReference type="ARBA" id="ARBA00012571"/>
    </source>
</evidence>
<protein>
    <recommendedName>
        <fullName evidence="2">ribonuclease T2</fullName>
        <ecNumber evidence="2">4.6.1.19</ecNumber>
    </recommendedName>
</protein>
<evidence type="ECO:0000313" key="6">
    <source>
        <dbReference type="Proteomes" id="UP000009131"/>
    </source>
</evidence>
<dbReference type="InterPro" id="IPR033130">
    <property type="entry name" value="RNase_T2_His_AS_2"/>
</dbReference>
<dbReference type="Pfam" id="PF00445">
    <property type="entry name" value="Ribonuclease_T2"/>
    <property type="match status" value="1"/>
</dbReference>
<accession>G7E3I0</accession>
<evidence type="ECO:0000313" key="5">
    <source>
        <dbReference type="EMBL" id="GAA97390.1"/>
    </source>
</evidence>
<dbReference type="PANTHER" id="PTHR11240:SF22">
    <property type="entry name" value="RIBONUCLEASE T2"/>
    <property type="match status" value="1"/>
</dbReference>
<keyword evidence="6" id="KW-1185">Reference proteome</keyword>
<evidence type="ECO:0000256" key="4">
    <source>
        <dbReference type="SAM" id="SignalP"/>
    </source>
</evidence>
<dbReference type="AlphaFoldDB" id="G7E3I0"/>
<dbReference type="Proteomes" id="UP000009131">
    <property type="component" value="Unassembled WGS sequence"/>
</dbReference>
<dbReference type="Gene3D" id="3.90.730.10">
    <property type="entry name" value="Ribonuclease T2-like"/>
    <property type="match status" value="1"/>
</dbReference>
<sequence length="270" mass="29421">MWVLVTALTLGLYVSTSSASVYLPIREPAVCPIAASCPGGNAGVNTCCTPLRSSGGVLALSTQFWSAQGPSDAATLHGLWPDFCNGSYPQYCDDGRDVSGSAIRSILQKYNQVALLAFMDKYWLGEPTAGQSAISANDDFYSHEFEKHATCTPSFDLQCYGNANRTETSIVDFFNTAVGYYQRFPTYHFLTSRGISPSTTENYTLGQVQSVLRSYTGGNATLNCVNGALSEIWYSFYFYGRIQDYAYRGVDATYAGSCPASFKWLPKSAL</sequence>
<feature type="chain" id="PRO_5009955772" description="ribonuclease T2" evidence="4">
    <location>
        <begin position="20"/>
        <end position="270"/>
    </location>
</feature>
<dbReference type="GO" id="GO:0005576">
    <property type="term" value="C:extracellular region"/>
    <property type="evidence" value="ECO:0007669"/>
    <property type="project" value="TreeGrafter"/>
</dbReference>
<dbReference type="OMA" id="IWYYERT"/>
<evidence type="ECO:0000256" key="1">
    <source>
        <dbReference type="ARBA" id="ARBA00007469"/>
    </source>
</evidence>
<dbReference type="GO" id="GO:0006401">
    <property type="term" value="P:RNA catabolic process"/>
    <property type="evidence" value="ECO:0007669"/>
    <property type="project" value="TreeGrafter"/>
</dbReference>
<gene>
    <name evidence="5" type="primary">Mo04068</name>
    <name evidence="5" type="ORF">E5Q_04068</name>
</gene>
<keyword evidence="4" id="KW-0732">Signal</keyword>
<comment type="similarity">
    <text evidence="1 3">Belongs to the RNase T2 family.</text>
</comment>
<dbReference type="InterPro" id="IPR036430">
    <property type="entry name" value="RNase_T2-like_sf"/>
</dbReference>
<feature type="signal peptide" evidence="4">
    <location>
        <begin position="1"/>
        <end position="19"/>
    </location>
</feature>
<organism evidence="5 6">
    <name type="scientific">Mixia osmundae (strain CBS 9802 / IAM 14324 / JCM 22182 / KY 12970)</name>
    <dbReference type="NCBI Taxonomy" id="764103"/>
    <lineage>
        <taxon>Eukaryota</taxon>
        <taxon>Fungi</taxon>
        <taxon>Dikarya</taxon>
        <taxon>Basidiomycota</taxon>
        <taxon>Pucciniomycotina</taxon>
        <taxon>Mixiomycetes</taxon>
        <taxon>Mixiales</taxon>
        <taxon>Mixiaceae</taxon>
        <taxon>Mixia</taxon>
    </lineage>
</organism>
<dbReference type="HOGENOM" id="CLU_037966_1_0_1"/>
<dbReference type="RefSeq" id="XP_014567983.1">
    <property type="nucleotide sequence ID" value="XM_014712497.1"/>
</dbReference>
<reference evidence="5 6" key="1">
    <citation type="journal article" date="2011" name="J. Gen. Appl. Microbiol.">
        <title>Draft genome sequencing of the enigmatic basidiomycete Mixia osmundae.</title>
        <authorList>
            <person name="Nishida H."/>
            <person name="Nagatsuka Y."/>
            <person name="Sugiyama J."/>
        </authorList>
    </citation>
    <scope>NUCLEOTIDE SEQUENCE [LARGE SCALE GENOMIC DNA]</scope>
    <source>
        <strain evidence="6">CBS 9802 / IAM 14324 / JCM 22182 / KY 12970</strain>
    </source>
</reference>
<dbReference type="SUPFAM" id="SSF55895">
    <property type="entry name" value="Ribonuclease Rh-like"/>
    <property type="match status" value="1"/>
</dbReference>
<evidence type="ECO:0000256" key="3">
    <source>
        <dbReference type="RuleBase" id="RU004328"/>
    </source>
</evidence>
<name>G7E3I0_MIXOS</name>
<dbReference type="OrthoDB" id="435754at2759"/>
<dbReference type="eggNOG" id="KOG1642">
    <property type="taxonomic scope" value="Eukaryota"/>
</dbReference>
<dbReference type="InParanoid" id="G7E3I0"/>
<dbReference type="PROSITE" id="PS00531">
    <property type="entry name" value="RNASE_T2_2"/>
    <property type="match status" value="1"/>
</dbReference>
<reference evidence="5 6" key="2">
    <citation type="journal article" date="2012" name="Open Biol.">
        <title>Characteristics of nucleosomes and linker DNA regions on the genome of the basidiomycete Mixia osmundae revealed by mono- and dinucleosome mapping.</title>
        <authorList>
            <person name="Nishida H."/>
            <person name="Kondo S."/>
            <person name="Matsumoto T."/>
            <person name="Suzuki Y."/>
            <person name="Yoshikawa H."/>
            <person name="Taylor T.D."/>
            <person name="Sugiyama J."/>
        </authorList>
    </citation>
    <scope>NUCLEOTIDE SEQUENCE [LARGE SCALE GENOMIC DNA]</scope>
    <source>
        <strain evidence="6">CBS 9802 / IAM 14324 / JCM 22182 / KY 12970</strain>
    </source>
</reference>
<dbReference type="GO" id="GO:0033897">
    <property type="term" value="F:ribonuclease T2 activity"/>
    <property type="evidence" value="ECO:0007669"/>
    <property type="project" value="UniProtKB-EC"/>
</dbReference>
<comment type="caution">
    <text evidence="5">The sequence shown here is derived from an EMBL/GenBank/DDBJ whole genome shotgun (WGS) entry which is preliminary data.</text>
</comment>
<dbReference type="EC" id="4.6.1.19" evidence="2"/>
<proteinExistence type="inferred from homology"/>